<name>A0A117UYB6_9SPHN</name>
<comment type="caution">
    <text evidence="6">The sequence shown here is derived from an EMBL/GenBank/DDBJ whole genome shotgun (WGS) entry which is preliminary data.</text>
</comment>
<keyword evidence="1 4" id="KW-0732">Signal</keyword>
<organism evidence="6 7">
    <name type="scientific">Novosphingobium fuchskuhlense</name>
    <dbReference type="NCBI Taxonomy" id="1117702"/>
    <lineage>
        <taxon>Bacteria</taxon>
        <taxon>Pseudomonadati</taxon>
        <taxon>Pseudomonadota</taxon>
        <taxon>Alphaproteobacteria</taxon>
        <taxon>Sphingomonadales</taxon>
        <taxon>Sphingomonadaceae</taxon>
        <taxon>Novosphingobium</taxon>
    </lineage>
</organism>
<dbReference type="EMBL" id="LLZS01000003">
    <property type="protein sequence ID" value="KUR73080.1"/>
    <property type="molecule type" value="Genomic_DNA"/>
</dbReference>
<feature type="domain" description="Outer membrane protein assembly factor BamE" evidence="5">
    <location>
        <begin position="39"/>
        <end position="113"/>
    </location>
</feature>
<dbReference type="Pfam" id="PF04355">
    <property type="entry name" value="BamE"/>
    <property type="match status" value="1"/>
</dbReference>
<feature type="signal peptide" evidence="4">
    <location>
        <begin position="1"/>
        <end position="32"/>
    </location>
</feature>
<evidence type="ECO:0000256" key="4">
    <source>
        <dbReference type="SAM" id="SignalP"/>
    </source>
</evidence>
<dbReference type="InterPro" id="IPR007450">
    <property type="entry name" value="BamE_dom"/>
</dbReference>
<dbReference type="PROSITE" id="PS51257">
    <property type="entry name" value="PROKAR_LIPOPROTEIN"/>
    <property type="match status" value="1"/>
</dbReference>
<evidence type="ECO:0000313" key="7">
    <source>
        <dbReference type="Proteomes" id="UP000058012"/>
    </source>
</evidence>
<keyword evidence="6" id="KW-0261">Viral envelope protein</keyword>
<evidence type="ECO:0000256" key="1">
    <source>
        <dbReference type="ARBA" id="ARBA00022729"/>
    </source>
</evidence>
<keyword evidence="7" id="KW-1185">Reference proteome</keyword>
<feature type="compositionally biased region" description="Gly residues" evidence="3">
    <location>
        <begin position="155"/>
        <end position="173"/>
    </location>
</feature>
<protein>
    <submittedName>
        <fullName evidence="6">Cell envelope protein SmpA</fullName>
    </submittedName>
</protein>
<dbReference type="Proteomes" id="UP000058012">
    <property type="component" value="Unassembled WGS sequence"/>
</dbReference>
<evidence type="ECO:0000256" key="2">
    <source>
        <dbReference type="ARBA" id="ARBA00023136"/>
    </source>
</evidence>
<proteinExistence type="predicted"/>
<gene>
    <name evidence="6" type="ORF">AQZ52_07805</name>
</gene>
<keyword evidence="2" id="KW-0472">Membrane</keyword>
<dbReference type="InterPro" id="IPR037873">
    <property type="entry name" value="BamE-like"/>
</dbReference>
<dbReference type="Gene3D" id="3.30.1450.10">
    <property type="match status" value="1"/>
</dbReference>
<dbReference type="GO" id="GO:0019867">
    <property type="term" value="C:outer membrane"/>
    <property type="evidence" value="ECO:0007669"/>
    <property type="project" value="InterPro"/>
</dbReference>
<evidence type="ECO:0000259" key="5">
    <source>
        <dbReference type="Pfam" id="PF04355"/>
    </source>
</evidence>
<dbReference type="AlphaFoldDB" id="A0A117UYB6"/>
<feature type="chain" id="PRO_5007157104" evidence="4">
    <location>
        <begin position="33"/>
        <end position="173"/>
    </location>
</feature>
<evidence type="ECO:0000313" key="6">
    <source>
        <dbReference type="EMBL" id="KUR73080.1"/>
    </source>
</evidence>
<feature type="region of interest" description="Disordered" evidence="3">
    <location>
        <begin position="152"/>
        <end position="173"/>
    </location>
</feature>
<keyword evidence="6" id="KW-0946">Virion</keyword>
<accession>A0A117UYB6</accession>
<reference evidence="6 7" key="1">
    <citation type="submission" date="2015-10" db="EMBL/GenBank/DDBJ databases">
        <title>Draft genome sequence of Novosphingobium fuchskuhlense DSM 25065 isolated from a surface water sample of the southwest basin of Lake Grosse Fuchskuhle.</title>
        <authorList>
            <person name="Ruckert C."/>
            <person name="Winkler A."/>
            <person name="Glaeser J."/>
            <person name="Grossart H.-P."/>
            <person name="Kalinowski J."/>
            <person name="Glaeser S."/>
        </authorList>
    </citation>
    <scope>NUCLEOTIDE SEQUENCE [LARGE SCALE GENOMIC DNA]</scope>
    <source>
        <strain evidence="6 7">FNE08-7</strain>
    </source>
</reference>
<evidence type="ECO:0000256" key="3">
    <source>
        <dbReference type="SAM" id="MobiDB-lite"/>
    </source>
</evidence>
<dbReference type="STRING" id="1117702.AQZ52_07805"/>
<sequence>MREYGRIKGLRMKQLGAASALTLLALMAGGCASIKDHRGYLIDPALTGSVQPGIDNRTSVERALGQPTFKSEFGKQIWYYVSIDTRQRPFKRPEAKAQNVLMVSFDQKGNVASVERRGMEKVVALNPDSHKTPTLGRTRSFFEDLFGNIGSVGAVPGGQGPGGGPAGSGPNGS</sequence>